<reference evidence="4" key="1">
    <citation type="submission" date="2017-02" db="UniProtKB">
        <authorList>
            <consortium name="WormBaseParasite"/>
        </authorList>
    </citation>
    <scope>IDENTIFICATION</scope>
</reference>
<dbReference type="Proteomes" id="UP000274429">
    <property type="component" value="Unassembled WGS sequence"/>
</dbReference>
<evidence type="ECO:0000313" key="4">
    <source>
        <dbReference type="WBParaSite" id="TTAC_0001051201-mRNA-1"/>
    </source>
</evidence>
<keyword evidence="3" id="KW-1185">Reference proteome</keyword>
<feature type="region of interest" description="Disordered" evidence="1">
    <location>
        <begin position="157"/>
        <end position="188"/>
    </location>
</feature>
<feature type="region of interest" description="Disordered" evidence="1">
    <location>
        <begin position="102"/>
        <end position="122"/>
    </location>
</feature>
<evidence type="ECO:0000313" key="3">
    <source>
        <dbReference type="Proteomes" id="UP000274429"/>
    </source>
</evidence>
<name>A0A0R3XAD5_HYDTA</name>
<proteinExistence type="predicted"/>
<feature type="compositionally biased region" description="Low complexity" evidence="1">
    <location>
        <begin position="110"/>
        <end position="120"/>
    </location>
</feature>
<evidence type="ECO:0000256" key="1">
    <source>
        <dbReference type="SAM" id="MobiDB-lite"/>
    </source>
</evidence>
<sequence length="307" mass="34298">MVERLQNFVVFSPRSQESSGGPIRDSYTEGAKLRIHLNRQRKHRARTSQLDTNDSIGSMAATSTLNCIVEVEDGNSPTCVTPPVVSPKPKISIRSSFSDFGSKVEEVSPKSRSPSSIDSDASFKDFEPQWKSSFHHSQRSSTAENVYLDDEHEVFEEMKEVSRSKPLQQGDTLRHENSPRNSPHGGEVRSEDYIWLSSSNESPQNRAFKDDDRLKKLSHNILNRPMSMCPTSSAAIPPFVTQKVTPLPSRLIGVEGGSRRETRLSPSLGEDPPTLSVKFSSALIDHDTNRQSRVCDLVKVFQRGRTT</sequence>
<dbReference type="WBParaSite" id="TTAC_0001051201-mRNA-1">
    <property type="protein sequence ID" value="TTAC_0001051201-mRNA-1"/>
    <property type="gene ID" value="TTAC_0001051201"/>
</dbReference>
<dbReference type="EMBL" id="UYWX01021767">
    <property type="protein sequence ID" value="VDM35475.1"/>
    <property type="molecule type" value="Genomic_DNA"/>
</dbReference>
<gene>
    <name evidence="2" type="ORF">TTAC_LOCUS10495</name>
</gene>
<organism evidence="4">
    <name type="scientific">Hydatigena taeniaeformis</name>
    <name type="common">Feline tapeworm</name>
    <name type="synonym">Taenia taeniaeformis</name>
    <dbReference type="NCBI Taxonomy" id="6205"/>
    <lineage>
        <taxon>Eukaryota</taxon>
        <taxon>Metazoa</taxon>
        <taxon>Spiralia</taxon>
        <taxon>Lophotrochozoa</taxon>
        <taxon>Platyhelminthes</taxon>
        <taxon>Cestoda</taxon>
        <taxon>Eucestoda</taxon>
        <taxon>Cyclophyllidea</taxon>
        <taxon>Taeniidae</taxon>
        <taxon>Hydatigera</taxon>
    </lineage>
</organism>
<accession>A0A0R3XAD5</accession>
<protein>
    <submittedName>
        <fullName evidence="2 4">Uncharacterized protein</fullName>
    </submittedName>
</protein>
<dbReference type="OrthoDB" id="6263733at2759"/>
<evidence type="ECO:0000313" key="2">
    <source>
        <dbReference type="EMBL" id="VDM35475.1"/>
    </source>
</evidence>
<reference evidence="2 3" key="2">
    <citation type="submission" date="2018-11" db="EMBL/GenBank/DDBJ databases">
        <authorList>
            <consortium name="Pathogen Informatics"/>
        </authorList>
    </citation>
    <scope>NUCLEOTIDE SEQUENCE [LARGE SCALE GENOMIC DNA]</scope>
</reference>
<dbReference type="AlphaFoldDB" id="A0A0R3XAD5"/>